<organism evidence="1">
    <name type="scientific">bioreactor metagenome</name>
    <dbReference type="NCBI Taxonomy" id="1076179"/>
    <lineage>
        <taxon>unclassified sequences</taxon>
        <taxon>metagenomes</taxon>
        <taxon>ecological metagenomes</taxon>
    </lineage>
</organism>
<dbReference type="EMBL" id="VSSQ01134616">
    <property type="protein sequence ID" value="MPN59968.1"/>
    <property type="molecule type" value="Genomic_DNA"/>
</dbReference>
<dbReference type="AlphaFoldDB" id="A0A645J8G3"/>
<protein>
    <submittedName>
        <fullName evidence="1">Uncharacterized protein</fullName>
    </submittedName>
</protein>
<evidence type="ECO:0000313" key="1">
    <source>
        <dbReference type="EMBL" id="MPN59968.1"/>
    </source>
</evidence>
<name>A0A645J8G3_9ZZZZ</name>
<proteinExistence type="predicted"/>
<accession>A0A645J8G3</accession>
<sequence>MSVSIAVDNGRQFVQRQSHGMAFAMDSRTGLSDGMAQRHRLPVAIFFGSSVTIQDSSFRNWHHDQAVRPSGAGFQTHAGPLVFPLEGLEALERRVGALERPSHHRHMAGLLHQIGQWCQQKAVFVEYDTPAMSQQGFNLVAQ</sequence>
<reference evidence="1" key="1">
    <citation type="submission" date="2019-08" db="EMBL/GenBank/DDBJ databases">
        <authorList>
            <person name="Kucharzyk K."/>
            <person name="Murdoch R.W."/>
            <person name="Higgins S."/>
            <person name="Loffler F."/>
        </authorList>
    </citation>
    <scope>NUCLEOTIDE SEQUENCE</scope>
</reference>
<comment type="caution">
    <text evidence="1">The sequence shown here is derived from an EMBL/GenBank/DDBJ whole genome shotgun (WGS) entry which is preliminary data.</text>
</comment>
<gene>
    <name evidence="1" type="ORF">SDC9_207691</name>
</gene>